<feature type="region of interest" description="Disordered" evidence="1">
    <location>
        <begin position="208"/>
        <end position="235"/>
    </location>
</feature>
<dbReference type="GeneID" id="62161217"/>
<protein>
    <submittedName>
        <fullName evidence="2">Uncharacterized protein</fullName>
    </submittedName>
</protein>
<dbReference type="EMBL" id="JAATWM020000015">
    <property type="protein sequence ID" value="KAF9877158.1"/>
    <property type="molecule type" value="Genomic_DNA"/>
</dbReference>
<organism evidence="2 3">
    <name type="scientific">Colletotrichum karsti</name>
    <dbReference type="NCBI Taxonomy" id="1095194"/>
    <lineage>
        <taxon>Eukaryota</taxon>
        <taxon>Fungi</taxon>
        <taxon>Dikarya</taxon>
        <taxon>Ascomycota</taxon>
        <taxon>Pezizomycotina</taxon>
        <taxon>Sordariomycetes</taxon>
        <taxon>Hypocreomycetidae</taxon>
        <taxon>Glomerellales</taxon>
        <taxon>Glomerellaceae</taxon>
        <taxon>Colletotrichum</taxon>
        <taxon>Colletotrichum boninense species complex</taxon>
    </lineage>
</organism>
<name>A0A9P6I699_9PEZI</name>
<evidence type="ECO:0000313" key="3">
    <source>
        <dbReference type="Proteomes" id="UP000781932"/>
    </source>
</evidence>
<dbReference type="OrthoDB" id="4841340at2759"/>
<sequence>MDDILTDNIVDLVEEIELELDTGTYMGRPFAIIGWNGAKVMQEAAELIAEPSNLSALPNIVNKAWRGAMALHREYLANTAAAELKETTSTKPRSRKMRLDDAVGSYVIKCPTIVGDWPEYGPVFHLEIKDRPGREGDDGLLSAKMNFGIVEGTMLLSFSKETLNMTSKATRLDAVDQLSRITVAEIPEYHIPSTANDERKDIAIEERVAESRKRSAPASRSKSNGSSPPHKKAKLNTRQVMRGRRRLYFIWRGTEKEDELSVESKGYLDFNDTCTGFKGVTWLDFAAFDRDAGLEDCTFQGFKYETMKPRSVKEETRKVRLSDSDEETAASDLDFNGSESDLEEIPASCLINFQLHHGA</sequence>
<dbReference type="RefSeq" id="XP_038746619.1">
    <property type="nucleotide sequence ID" value="XM_038888143.1"/>
</dbReference>
<reference evidence="2" key="2">
    <citation type="submission" date="2020-11" db="EMBL/GenBank/DDBJ databases">
        <title>Whole genome sequencing of Colletotrichum sp.</title>
        <authorList>
            <person name="Li H."/>
        </authorList>
    </citation>
    <scope>NUCLEOTIDE SEQUENCE</scope>
    <source>
        <strain evidence="2">CkLH20</strain>
    </source>
</reference>
<evidence type="ECO:0000313" key="2">
    <source>
        <dbReference type="EMBL" id="KAF9877158.1"/>
    </source>
</evidence>
<feature type="region of interest" description="Disordered" evidence="1">
    <location>
        <begin position="313"/>
        <end position="340"/>
    </location>
</feature>
<feature type="compositionally biased region" description="Basic and acidic residues" evidence="1">
    <location>
        <begin position="313"/>
        <end position="323"/>
    </location>
</feature>
<dbReference type="Proteomes" id="UP000781932">
    <property type="component" value="Unassembled WGS sequence"/>
</dbReference>
<dbReference type="AlphaFoldDB" id="A0A9P6I699"/>
<proteinExistence type="predicted"/>
<keyword evidence="3" id="KW-1185">Reference proteome</keyword>
<gene>
    <name evidence="2" type="ORF">CkaCkLH20_05424</name>
</gene>
<comment type="caution">
    <text evidence="2">The sequence shown here is derived from an EMBL/GenBank/DDBJ whole genome shotgun (WGS) entry which is preliminary data.</text>
</comment>
<accession>A0A9P6I699</accession>
<reference evidence="2" key="1">
    <citation type="submission" date="2020-03" db="EMBL/GenBank/DDBJ databases">
        <authorList>
            <person name="He L."/>
        </authorList>
    </citation>
    <scope>NUCLEOTIDE SEQUENCE</scope>
    <source>
        <strain evidence="2">CkLH20</strain>
    </source>
</reference>
<evidence type="ECO:0000256" key="1">
    <source>
        <dbReference type="SAM" id="MobiDB-lite"/>
    </source>
</evidence>